<protein>
    <submittedName>
        <fullName evidence="3">Acyl-CoA esterase</fullName>
    </submittedName>
</protein>
<dbReference type="STRING" id="62101.AB835_13510"/>
<organism evidence="3 4">
    <name type="scientific">Candidatus Endobugula sertula</name>
    <name type="common">Bugula neritina bacterial symbiont</name>
    <dbReference type="NCBI Taxonomy" id="62101"/>
    <lineage>
        <taxon>Bacteria</taxon>
        <taxon>Pseudomonadati</taxon>
        <taxon>Pseudomonadota</taxon>
        <taxon>Gammaproteobacteria</taxon>
        <taxon>Cellvibrionales</taxon>
        <taxon>Cellvibrionaceae</taxon>
        <taxon>Candidatus Endobugula</taxon>
    </lineage>
</organism>
<reference evidence="3 4" key="1">
    <citation type="journal article" date="2016" name="Appl. Environ. Microbiol.">
        <title>Lack of Overt Genome Reduction in the Bryostatin-Producing Bryozoan Symbiont "Candidatus Endobugula sertula".</title>
        <authorList>
            <person name="Miller I.J."/>
            <person name="Vanee N."/>
            <person name="Fong S.S."/>
            <person name="Lim-Fong G.E."/>
            <person name="Kwan J.C."/>
        </authorList>
    </citation>
    <scope>NUCLEOTIDE SEQUENCE [LARGE SCALE GENOMIC DNA]</scope>
    <source>
        <strain evidence="3">AB1-4</strain>
    </source>
</reference>
<dbReference type="PRINTS" id="PR00111">
    <property type="entry name" value="ABHYDROLASE"/>
</dbReference>
<dbReference type="Gene3D" id="3.40.50.1820">
    <property type="entry name" value="alpha/beta hydrolase"/>
    <property type="match status" value="1"/>
</dbReference>
<proteinExistence type="predicted"/>
<feature type="domain" description="AB hydrolase-1" evidence="2">
    <location>
        <begin position="15"/>
        <end position="244"/>
    </location>
</feature>
<dbReference type="AlphaFoldDB" id="A0A1D2QLV5"/>
<dbReference type="GO" id="GO:0016787">
    <property type="term" value="F:hydrolase activity"/>
    <property type="evidence" value="ECO:0007669"/>
    <property type="project" value="UniProtKB-KW"/>
</dbReference>
<evidence type="ECO:0000313" key="3">
    <source>
        <dbReference type="EMBL" id="ODS22560.1"/>
    </source>
</evidence>
<dbReference type="EMBL" id="MDLC01000068">
    <property type="protein sequence ID" value="ODS22560.1"/>
    <property type="molecule type" value="Genomic_DNA"/>
</dbReference>
<sequence>MLSTIYHHQFSYEGKPLVVIHGLFGCSGNLGAICRQLSKQYAVYAIDLPNHGRSQHTETTSLNAMAEAVVEWMSQVGLDKAHFLGHSLGGKVSMEIALRYPEKVDQLIVVDIAPVAYHRRHDDVFAAFQAINLDQLDSRAEADKQMQPLVSEPSIRSFLLKNLEKKEGRWSWRINLSGLMVAYDQLISGNTTEFPPFFGKVLFIKGEFSPYILPEHRELILSLFPQASVKVINNTQHWLHVEKPNIFGGIVERFLQA</sequence>
<dbReference type="PANTHER" id="PTHR46118">
    <property type="entry name" value="PROTEIN ABHD11"/>
    <property type="match status" value="1"/>
</dbReference>
<evidence type="ECO:0000313" key="4">
    <source>
        <dbReference type="Proteomes" id="UP000242502"/>
    </source>
</evidence>
<dbReference type="InterPro" id="IPR029058">
    <property type="entry name" value="AB_hydrolase_fold"/>
</dbReference>
<gene>
    <name evidence="3" type="ORF">AB835_13510</name>
</gene>
<keyword evidence="1" id="KW-0378">Hydrolase</keyword>
<dbReference type="PANTHER" id="PTHR46118:SF4">
    <property type="entry name" value="PROTEIN ABHD11"/>
    <property type="match status" value="1"/>
</dbReference>
<name>A0A1D2QLV5_9GAMM</name>
<accession>A0A1D2QLV5</accession>
<dbReference type="Pfam" id="PF00561">
    <property type="entry name" value="Abhydrolase_1"/>
    <property type="match status" value="1"/>
</dbReference>
<dbReference type="InterPro" id="IPR000073">
    <property type="entry name" value="AB_hydrolase_1"/>
</dbReference>
<dbReference type="SUPFAM" id="SSF53474">
    <property type="entry name" value="alpha/beta-Hydrolases"/>
    <property type="match status" value="1"/>
</dbReference>
<dbReference type="Proteomes" id="UP000242502">
    <property type="component" value="Unassembled WGS sequence"/>
</dbReference>
<evidence type="ECO:0000259" key="2">
    <source>
        <dbReference type="Pfam" id="PF00561"/>
    </source>
</evidence>
<comment type="caution">
    <text evidence="3">The sequence shown here is derived from an EMBL/GenBank/DDBJ whole genome shotgun (WGS) entry which is preliminary data.</text>
</comment>
<evidence type="ECO:0000256" key="1">
    <source>
        <dbReference type="ARBA" id="ARBA00022801"/>
    </source>
</evidence>